<reference evidence="2 3" key="1">
    <citation type="submission" date="2020-05" db="EMBL/GenBank/DDBJ databases">
        <title>Halorubrum RHB-C sp.nov., an extremely halophilic archaeon isolated from solar salt farm.</title>
        <authorList>
            <person name="Ho H."/>
            <person name="Danganan R.E."/>
            <person name="Dedeles G.R."/>
            <person name="Kim S.-G."/>
        </authorList>
    </citation>
    <scope>NUCLEOTIDE SEQUENCE [LARGE SCALE GENOMIC DNA]</scope>
    <source>
        <strain evidence="2 3">RHB-C</strain>
    </source>
</reference>
<dbReference type="KEGG" id="hsai:HPS36_13310"/>
<dbReference type="AlphaFoldDB" id="A0A7D3YGS0"/>
<dbReference type="EMBL" id="CP053941">
    <property type="protein sequence ID" value="QKG93790.1"/>
    <property type="molecule type" value="Genomic_DNA"/>
</dbReference>
<dbReference type="Proteomes" id="UP000505020">
    <property type="component" value="Chromosome"/>
</dbReference>
<evidence type="ECO:0000313" key="3">
    <source>
        <dbReference type="Proteomes" id="UP000505020"/>
    </source>
</evidence>
<gene>
    <name evidence="2" type="ORF">HPS36_13310</name>
</gene>
<protein>
    <submittedName>
        <fullName evidence="2">Uncharacterized protein</fullName>
    </submittedName>
</protein>
<feature type="transmembrane region" description="Helical" evidence="1">
    <location>
        <begin position="33"/>
        <end position="58"/>
    </location>
</feature>
<proteinExistence type="predicted"/>
<keyword evidence="3" id="KW-1185">Reference proteome</keyword>
<accession>A0A7D3YGS0</accession>
<keyword evidence="1" id="KW-0472">Membrane</keyword>
<dbReference type="GeneID" id="55595998"/>
<keyword evidence="1" id="KW-0812">Transmembrane</keyword>
<keyword evidence="1" id="KW-1133">Transmembrane helix</keyword>
<organism evidence="2 3">
    <name type="scientific">Halorubrum salinarum</name>
    <dbReference type="NCBI Taxonomy" id="2739057"/>
    <lineage>
        <taxon>Archaea</taxon>
        <taxon>Methanobacteriati</taxon>
        <taxon>Methanobacteriota</taxon>
        <taxon>Stenosarchaea group</taxon>
        <taxon>Halobacteria</taxon>
        <taxon>Halobacteriales</taxon>
        <taxon>Haloferacaceae</taxon>
        <taxon>Halorubrum</taxon>
    </lineage>
</organism>
<sequence length="76" mass="7778">MYTKTEYRLLGLASAALLATIGAELLGSQLLVTVGVGVFALAVAALFAVMSVVLAVAVARTTDLNMLDAAAADRPR</sequence>
<name>A0A7D3YGS0_9EURY</name>
<evidence type="ECO:0000256" key="1">
    <source>
        <dbReference type="SAM" id="Phobius"/>
    </source>
</evidence>
<evidence type="ECO:0000313" key="2">
    <source>
        <dbReference type="EMBL" id="QKG93790.1"/>
    </source>
</evidence>
<dbReference type="RefSeq" id="WP_173230514.1">
    <property type="nucleotide sequence ID" value="NZ_CP053941.1"/>
</dbReference>